<name>T1EQZ8_HELRO</name>
<organism evidence="2 3">
    <name type="scientific">Helobdella robusta</name>
    <name type="common">Californian leech</name>
    <dbReference type="NCBI Taxonomy" id="6412"/>
    <lineage>
        <taxon>Eukaryota</taxon>
        <taxon>Metazoa</taxon>
        <taxon>Spiralia</taxon>
        <taxon>Lophotrochozoa</taxon>
        <taxon>Annelida</taxon>
        <taxon>Clitellata</taxon>
        <taxon>Hirudinea</taxon>
        <taxon>Rhynchobdellida</taxon>
        <taxon>Glossiphoniidae</taxon>
        <taxon>Helobdella</taxon>
    </lineage>
</organism>
<gene>
    <name evidence="2" type="primary">20198998</name>
    <name evidence="1" type="ORF">HELRODRAFT_161003</name>
</gene>
<evidence type="ECO:0000313" key="1">
    <source>
        <dbReference type="EMBL" id="ESO01832.1"/>
    </source>
</evidence>
<dbReference type="Proteomes" id="UP000015101">
    <property type="component" value="Unassembled WGS sequence"/>
</dbReference>
<dbReference type="eggNOG" id="ENOG502RZ3S">
    <property type="taxonomic scope" value="Eukaryota"/>
</dbReference>
<proteinExistence type="predicted"/>
<dbReference type="GeneID" id="20198998"/>
<accession>T1EQZ8</accession>
<reference evidence="1 3" key="2">
    <citation type="journal article" date="2013" name="Nature">
        <title>Insights into bilaterian evolution from three spiralian genomes.</title>
        <authorList>
            <person name="Simakov O."/>
            <person name="Marletaz F."/>
            <person name="Cho S.J."/>
            <person name="Edsinger-Gonzales E."/>
            <person name="Havlak P."/>
            <person name="Hellsten U."/>
            <person name="Kuo D.H."/>
            <person name="Larsson T."/>
            <person name="Lv J."/>
            <person name="Arendt D."/>
            <person name="Savage R."/>
            <person name="Osoegawa K."/>
            <person name="de Jong P."/>
            <person name="Grimwood J."/>
            <person name="Chapman J.A."/>
            <person name="Shapiro H."/>
            <person name="Aerts A."/>
            <person name="Otillar R.P."/>
            <person name="Terry A.Y."/>
            <person name="Boore J.L."/>
            <person name="Grigoriev I.V."/>
            <person name="Lindberg D.R."/>
            <person name="Seaver E.C."/>
            <person name="Weisblat D.A."/>
            <person name="Putnam N.H."/>
            <person name="Rokhsar D.S."/>
        </authorList>
    </citation>
    <scope>NUCLEOTIDE SEQUENCE</scope>
</reference>
<dbReference type="EMBL" id="KB096742">
    <property type="protein sequence ID" value="ESO01832.1"/>
    <property type="molecule type" value="Genomic_DNA"/>
</dbReference>
<dbReference type="OrthoDB" id="6626714at2759"/>
<protein>
    <submittedName>
        <fullName evidence="1 2">Uncharacterized protein</fullName>
    </submittedName>
</protein>
<dbReference type="PANTHER" id="PTHR46113:SF1">
    <property type="entry name" value="PEPTIDASE M17 LEUCYL AMINOPEPTIDASE N-TERMINAL DOMAIN-CONTAINING PROTEIN"/>
    <property type="match status" value="1"/>
</dbReference>
<reference evidence="3" key="1">
    <citation type="submission" date="2012-12" db="EMBL/GenBank/DDBJ databases">
        <authorList>
            <person name="Hellsten U."/>
            <person name="Grimwood J."/>
            <person name="Chapman J.A."/>
            <person name="Shapiro H."/>
            <person name="Aerts A."/>
            <person name="Otillar R.P."/>
            <person name="Terry A.Y."/>
            <person name="Boore J.L."/>
            <person name="Simakov O."/>
            <person name="Marletaz F."/>
            <person name="Cho S.-J."/>
            <person name="Edsinger-Gonzales E."/>
            <person name="Havlak P."/>
            <person name="Kuo D.-H."/>
            <person name="Larsson T."/>
            <person name="Lv J."/>
            <person name="Arendt D."/>
            <person name="Savage R."/>
            <person name="Osoegawa K."/>
            <person name="de Jong P."/>
            <person name="Lindberg D.R."/>
            <person name="Seaver E.C."/>
            <person name="Weisblat D.A."/>
            <person name="Putnam N.H."/>
            <person name="Grigoriev I.V."/>
            <person name="Rokhsar D.S."/>
        </authorList>
    </citation>
    <scope>NUCLEOTIDE SEQUENCE</scope>
</reference>
<dbReference type="CTD" id="20198998"/>
<evidence type="ECO:0000313" key="3">
    <source>
        <dbReference type="Proteomes" id="UP000015101"/>
    </source>
</evidence>
<dbReference type="EnsemblMetazoa" id="HelroT161003">
    <property type="protein sequence ID" value="HelroP161003"/>
    <property type="gene ID" value="HelroG161003"/>
</dbReference>
<dbReference type="KEGG" id="hro:HELRODRAFT_161003"/>
<dbReference type="InParanoid" id="T1EQZ8"/>
<dbReference type="HOGENOM" id="CLU_014733_1_1_1"/>
<sequence>MAESTRKKQDIYLLGQPLRTAILEKMTAVIREVLPIWQRARILTTQEYNAIKKLDNMFKLWQGLKKHSKRNSNAQRRQEQAFVHSRKDLFDIAHANAIELIQIQEEREFLLAQREPGRRGYMSGVDKNLALKEARSYERKRRQENYKLYMNSKVEQHEEGIVSFCLTQLEQFQPRCDYRELLELSLILLGETPPRGVRVLQPGALHRARWMARLIYSFILYMYRHQFRLTRVEEKGICRFIVFGICVYLRSWFTAPDLLSAARHDLQLVKRIQQFRDVDRKVFVAAANALSRHLWYVSEELVGAAFFDDQISHEKKVLMVDALSVESKTTNDFTKRLQMTINDIFDEMSVKDFVSSNTMQFFAILGLPHSFLNKRPSEWREDEQYKKAFEVVSGIKPVNDFAERGVALMQDFNRAIVSSEEQKQYLLQVVEYHRTQYPNPKKETLVGGNTFP</sequence>
<dbReference type="EMBL" id="AMQM01000731">
    <property type="status" value="NOT_ANNOTATED_CDS"/>
    <property type="molecule type" value="Genomic_DNA"/>
</dbReference>
<reference evidence="2" key="3">
    <citation type="submission" date="2015-06" db="UniProtKB">
        <authorList>
            <consortium name="EnsemblMetazoa"/>
        </authorList>
    </citation>
    <scope>IDENTIFICATION</scope>
</reference>
<evidence type="ECO:0000313" key="2">
    <source>
        <dbReference type="EnsemblMetazoa" id="HelroP161003"/>
    </source>
</evidence>
<dbReference type="AlphaFoldDB" id="T1EQZ8"/>
<keyword evidence="3" id="KW-1185">Reference proteome</keyword>
<dbReference type="RefSeq" id="XP_009019240.1">
    <property type="nucleotide sequence ID" value="XM_009020992.1"/>
</dbReference>
<dbReference type="PANTHER" id="PTHR46113">
    <property type="entry name" value="SNAC DOMAIN-CONTAINING PROTEIN"/>
    <property type="match status" value="1"/>
</dbReference>